<keyword evidence="10 13" id="KW-0067">ATP-binding</keyword>
<comment type="similarity">
    <text evidence="13">Belongs to the LpxK family.</text>
</comment>
<feature type="binding site" evidence="13">
    <location>
        <begin position="58"/>
        <end position="65"/>
    </location>
    <ligand>
        <name>ATP</name>
        <dbReference type="ChEBI" id="CHEBI:30616"/>
    </ligand>
</feature>
<evidence type="ECO:0000256" key="12">
    <source>
        <dbReference type="ARBA" id="ARBA00029757"/>
    </source>
</evidence>
<dbReference type="PANTHER" id="PTHR42724">
    <property type="entry name" value="TETRAACYLDISACCHARIDE 4'-KINASE"/>
    <property type="match status" value="1"/>
</dbReference>
<gene>
    <name evidence="13 14" type="primary">lpxK</name>
    <name evidence="14" type="ORF">PZA18_05800</name>
</gene>
<dbReference type="HAMAP" id="MF_00409">
    <property type="entry name" value="LpxK"/>
    <property type="match status" value="1"/>
</dbReference>
<keyword evidence="6 13" id="KW-0441">Lipid A biosynthesis</keyword>
<proteinExistence type="inferred from homology"/>
<keyword evidence="11 13" id="KW-0443">Lipid metabolism</keyword>
<evidence type="ECO:0000256" key="8">
    <source>
        <dbReference type="ARBA" id="ARBA00022741"/>
    </source>
</evidence>
<dbReference type="GO" id="GO:0009029">
    <property type="term" value="F:lipid-A 4'-kinase activity"/>
    <property type="evidence" value="ECO:0007669"/>
    <property type="project" value="UniProtKB-EC"/>
</dbReference>
<dbReference type="PANTHER" id="PTHR42724:SF1">
    <property type="entry name" value="TETRAACYLDISACCHARIDE 4'-KINASE, MITOCHONDRIAL-RELATED"/>
    <property type="match status" value="1"/>
</dbReference>
<evidence type="ECO:0000256" key="9">
    <source>
        <dbReference type="ARBA" id="ARBA00022777"/>
    </source>
</evidence>
<keyword evidence="9 13" id="KW-0418">Kinase</keyword>
<evidence type="ECO:0000313" key="15">
    <source>
        <dbReference type="Proteomes" id="UP001172778"/>
    </source>
</evidence>
<comment type="pathway">
    <text evidence="2 13">Glycolipid biosynthesis; lipid IV(A) biosynthesis; lipid IV(A) from (3R)-3-hydroxytetradecanoyl-[acyl-carrier-protein] and UDP-N-acetyl-alpha-D-glucosamine: step 6/6.</text>
</comment>
<keyword evidence="8 13" id="KW-0547">Nucleotide-binding</keyword>
<evidence type="ECO:0000256" key="7">
    <source>
        <dbReference type="ARBA" id="ARBA00022679"/>
    </source>
</evidence>
<keyword evidence="5 13" id="KW-0444">Lipid biosynthesis</keyword>
<dbReference type="NCBIfam" id="TIGR00682">
    <property type="entry name" value="lpxK"/>
    <property type="match status" value="1"/>
</dbReference>
<organism evidence="14 15">
    <name type="scientific">Parachitinimonas caeni</name>
    <dbReference type="NCBI Taxonomy" id="3031301"/>
    <lineage>
        <taxon>Bacteria</taxon>
        <taxon>Pseudomonadati</taxon>
        <taxon>Pseudomonadota</taxon>
        <taxon>Betaproteobacteria</taxon>
        <taxon>Neisseriales</taxon>
        <taxon>Chitinibacteraceae</taxon>
        <taxon>Parachitinimonas</taxon>
    </lineage>
</organism>
<name>A0ABT7DU05_9NEIS</name>
<dbReference type="EMBL" id="JARRAF010000005">
    <property type="protein sequence ID" value="MDK2123560.1"/>
    <property type="molecule type" value="Genomic_DNA"/>
</dbReference>
<sequence length="338" mass="36754">MALQIAALWQRRNFFLLPLLPVAVLFRLLAALRATLYKQGWLKRQRLPVPVVVVGNISVGGTGKTPLTLYLAQQLCLAGFRPGIISRGYGGNALNPQQVQQDDPASLVGDEPLLLARRAGCPVFIGRLRHQAGLALLTQYPECNVILCDDGLQHYQLERDIEIAVIDGQRGLGNGWPLPAGSLREPPSRLSQVDAVIVNGELKQTIPPHPSRFQMSLDANQAYQLINPANKQPLAAFSGQNVAALAGIGHPPRFFFVLEQAGMLVDPHPFPDHHAYTADELTAIKAGTLLVTEKDAVKLAPFNDARIWVVPVSARLAPDLAAWLVDRLESSAKPTAAR</sequence>
<accession>A0ABT7DU05</accession>
<comment type="catalytic activity">
    <reaction evidence="13">
        <text>a lipid A disaccharide + ATP = a lipid IVA + ADP + H(+)</text>
        <dbReference type="Rhea" id="RHEA:67840"/>
        <dbReference type="ChEBI" id="CHEBI:15378"/>
        <dbReference type="ChEBI" id="CHEBI:30616"/>
        <dbReference type="ChEBI" id="CHEBI:176343"/>
        <dbReference type="ChEBI" id="CHEBI:176425"/>
        <dbReference type="ChEBI" id="CHEBI:456216"/>
        <dbReference type="EC" id="2.7.1.130"/>
    </reaction>
</comment>
<evidence type="ECO:0000256" key="6">
    <source>
        <dbReference type="ARBA" id="ARBA00022556"/>
    </source>
</evidence>
<dbReference type="InterPro" id="IPR003758">
    <property type="entry name" value="LpxK"/>
</dbReference>
<dbReference type="InterPro" id="IPR027417">
    <property type="entry name" value="P-loop_NTPase"/>
</dbReference>
<dbReference type="Pfam" id="PF02606">
    <property type="entry name" value="LpxK"/>
    <property type="match status" value="1"/>
</dbReference>
<evidence type="ECO:0000256" key="11">
    <source>
        <dbReference type="ARBA" id="ARBA00023098"/>
    </source>
</evidence>
<evidence type="ECO:0000313" key="14">
    <source>
        <dbReference type="EMBL" id="MDK2123560.1"/>
    </source>
</evidence>
<evidence type="ECO:0000256" key="5">
    <source>
        <dbReference type="ARBA" id="ARBA00022516"/>
    </source>
</evidence>
<comment type="function">
    <text evidence="1 13">Transfers the gamma-phosphate of ATP to the 4'-position of a tetraacyldisaccharide 1-phosphate intermediate (termed DS-1-P) to form tetraacyldisaccharide 1,4'-bis-phosphate (lipid IVA).</text>
</comment>
<evidence type="ECO:0000256" key="4">
    <source>
        <dbReference type="ARBA" id="ARBA00016436"/>
    </source>
</evidence>
<dbReference type="Proteomes" id="UP001172778">
    <property type="component" value="Unassembled WGS sequence"/>
</dbReference>
<dbReference type="EC" id="2.7.1.130" evidence="3 13"/>
<evidence type="ECO:0000256" key="3">
    <source>
        <dbReference type="ARBA" id="ARBA00012071"/>
    </source>
</evidence>
<evidence type="ECO:0000256" key="2">
    <source>
        <dbReference type="ARBA" id="ARBA00004870"/>
    </source>
</evidence>
<keyword evidence="7 13" id="KW-0808">Transferase</keyword>
<dbReference type="SUPFAM" id="SSF52540">
    <property type="entry name" value="P-loop containing nucleoside triphosphate hydrolases"/>
    <property type="match status" value="1"/>
</dbReference>
<dbReference type="RefSeq" id="WP_284099861.1">
    <property type="nucleotide sequence ID" value="NZ_JARRAF010000005.1"/>
</dbReference>
<reference evidence="14" key="1">
    <citation type="submission" date="2023-03" db="EMBL/GenBank/DDBJ databases">
        <title>Chitinimonas shenzhenensis gen. nov., sp. nov., a novel member of family Burkholderiaceae isolated from activated sludge collected in Shen Zhen, China.</title>
        <authorList>
            <person name="Wang X."/>
        </authorList>
    </citation>
    <scope>NUCLEOTIDE SEQUENCE</scope>
    <source>
        <strain evidence="14">DQS-5</strain>
    </source>
</reference>
<comment type="caution">
    <text evidence="14">The sequence shown here is derived from an EMBL/GenBank/DDBJ whole genome shotgun (WGS) entry which is preliminary data.</text>
</comment>
<evidence type="ECO:0000256" key="10">
    <source>
        <dbReference type="ARBA" id="ARBA00022840"/>
    </source>
</evidence>
<evidence type="ECO:0000256" key="13">
    <source>
        <dbReference type="HAMAP-Rule" id="MF_00409"/>
    </source>
</evidence>
<keyword evidence="15" id="KW-1185">Reference proteome</keyword>
<protein>
    <recommendedName>
        <fullName evidence="4 13">Tetraacyldisaccharide 4'-kinase</fullName>
        <ecNumber evidence="3 13">2.7.1.130</ecNumber>
    </recommendedName>
    <alternativeName>
        <fullName evidence="12 13">Lipid A 4'-kinase</fullName>
    </alternativeName>
</protein>
<evidence type="ECO:0000256" key="1">
    <source>
        <dbReference type="ARBA" id="ARBA00002274"/>
    </source>
</evidence>